<reference evidence="4" key="1">
    <citation type="journal article" date="2020" name="Stud. Mycol.">
        <title>101 Dothideomycetes genomes: a test case for predicting lifestyles and emergence of pathogens.</title>
        <authorList>
            <person name="Haridas S."/>
            <person name="Albert R."/>
            <person name="Binder M."/>
            <person name="Bloem J."/>
            <person name="Labutti K."/>
            <person name="Salamov A."/>
            <person name="Andreopoulos B."/>
            <person name="Baker S."/>
            <person name="Barry K."/>
            <person name="Bills G."/>
            <person name="Bluhm B."/>
            <person name="Cannon C."/>
            <person name="Castanera R."/>
            <person name="Culley D."/>
            <person name="Daum C."/>
            <person name="Ezra D."/>
            <person name="Gonzalez J."/>
            <person name="Henrissat B."/>
            <person name="Kuo A."/>
            <person name="Liang C."/>
            <person name="Lipzen A."/>
            <person name="Lutzoni F."/>
            <person name="Magnuson J."/>
            <person name="Mondo S."/>
            <person name="Nolan M."/>
            <person name="Ohm R."/>
            <person name="Pangilinan J."/>
            <person name="Park H.-J."/>
            <person name="Ramirez L."/>
            <person name="Alfaro M."/>
            <person name="Sun H."/>
            <person name="Tritt A."/>
            <person name="Yoshinaga Y."/>
            <person name="Zwiers L.-H."/>
            <person name="Turgeon B."/>
            <person name="Goodwin S."/>
            <person name="Spatafora J."/>
            <person name="Crous P."/>
            <person name="Grigoriev I."/>
        </authorList>
    </citation>
    <scope>NUCLEOTIDE SEQUENCE</scope>
    <source>
        <strain evidence="4">ATCC 74209</strain>
    </source>
</reference>
<dbReference type="AlphaFoldDB" id="A0A9P4MTP7"/>
<proteinExistence type="predicted"/>
<dbReference type="Pfam" id="PF12828">
    <property type="entry name" value="PXB"/>
    <property type="match status" value="1"/>
</dbReference>
<dbReference type="PANTHER" id="PTHR47185">
    <property type="entry name" value="PX DOMAIN-CONTAINING PROTEIN YPR097W"/>
    <property type="match status" value="1"/>
</dbReference>
<dbReference type="Pfam" id="PF12825">
    <property type="entry name" value="DUF3818"/>
    <property type="match status" value="2"/>
</dbReference>
<dbReference type="PANTHER" id="PTHR47185:SF2">
    <property type="entry name" value="FUNGAL PROTEIN"/>
    <property type="match status" value="1"/>
</dbReference>
<keyword evidence="5" id="KW-1185">Reference proteome</keyword>
<organism evidence="4 5">
    <name type="scientific">Delitschia confertaspora ATCC 74209</name>
    <dbReference type="NCBI Taxonomy" id="1513339"/>
    <lineage>
        <taxon>Eukaryota</taxon>
        <taxon>Fungi</taxon>
        <taxon>Dikarya</taxon>
        <taxon>Ascomycota</taxon>
        <taxon>Pezizomycotina</taxon>
        <taxon>Dothideomycetes</taxon>
        <taxon>Pleosporomycetidae</taxon>
        <taxon>Pleosporales</taxon>
        <taxon>Delitschiaceae</taxon>
        <taxon>Delitschia</taxon>
    </lineage>
</organism>
<dbReference type="EMBL" id="ML993925">
    <property type="protein sequence ID" value="KAF2202761.1"/>
    <property type="molecule type" value="Genomic_DNA"/>
</dbReference>
<name>A0A9P4MTP7_9PLEO</name>
<dbReference type="InterPro" id="IPR024555">
    <property type="entry name" value="PX-associated"/>
</dbReference>
<comment type="caution">
    <text evidence="4">The sequence shown here is derived from an EMBL/GenBank/DDBJ whole genome shotgun (WGS) entry which is preliminary data.</text>
</comment>
<evidence type="ECO:0000313" key="5">
    <source>
        <dbReference type="Proteomes" id="UP000799536"/>
    </source>
</evidence>
<evidence type="ECO:0000259" key="3">
    <source>
        <dbReference type="Pfam" id="PF12828"/>
    </source>
</evidence>
<evidence type="ECO:0000259" key="2">
    <source>
        <dbReference type="Pfam" id="PF12825"/>
    </source>
</evidence>
<feature type="domain" description="PX" evidence="2">
    <location>
        <begin position="362"/>
        <end position="502"/>
    </location>
</feature>
<accession>A0A9P4MTP7</accession>
<protein>
    <submittedName>
        <fullName evidence="4">Uncharacterized protein</fullName>
    </submittedName>
</protein>
<evidence type="ECO:0000256" key="1">
    <source>
        <dbReference type="SAM" id="MobiDB-lite"/>
    </source>
</evidence>
<feature type="compositionally biased region" description="Basic and acidic residues" evidence="1">
    <location>
        <begin position="634"/>
        <end position="652"/>
    </location>
</feature>
<dbReference type="InterPro" id="IPR024554">
    <property type="entry name" value="LEC1-like_C"/>
</dbReference>
<sequence length="684" mass="76017">MDSSALTPAQTHALFDILLHHSLHSEICSFKNPHAIDTYGYPFCKSDGVQTQSPLLQNLLNKFALPLPGLNSVDSQFWTTKVRGLMVKLGEAELSESYDKGGVGARRVLSTGFSALLEYVGWGMLGGYPKKAGVDKRRQYDIQKVEDVIQAWDDALQELVYGDLVDEALGEIRQTEVLGEHSSLIQAVHEYILLNLASLLHHIFVLSPDGQYLLHIIESVHRLIPYPVLRQTLRVGNAATMINGMVKLFLTKLSVTAVTNWIGLTNNVNDGMNLLQQIISQVMAWDTAEFQKRAKSLEHTKSGPSKDSFSAIRTHVQAPRQRHEELRSKSIKQSKSITAVILESASPPIDISGLSEEHHSILQDFYSTLLSIRDREELTKILCKMQPDLLTSLVRDLVSAYDPIIRAVHNAVDLSGTVSDLQAFLDDLVKVGKRKTNGSGVKGGDAGVDGAQDGDSDIPTVEDFVSLLRKHIPSAHRFMHQVAKNAPDLVNQYREYAKSCIAEFQVRDASSQMQDEEAAAGSMTQPLNALFAGLQKEEQERLRKILDRHATHLSHLKDTSTVRLKRLMNIQQPHHKKSHLRRTMHGPGIFLARWRALLDTTLITPSAKEGTVRHGWDVKGSGVVKGKNQNDGLNGDKDSGQTSVEVKKDRKDECKDGAQTLEVWEAMRESWEGVLRGLEVMGPT</sequence>
<feature type="region of interest" description="Disordered" evidence="1">
    <location>
        <begin position="613"/>
        <end position="652"/>
    </location>
</feature>
<dbReference type="GO" id="GO:0035091">
    <property type="term" value="F:phosphatidylinositol binding"/>
    <property type="evidence" value="ECO:0007669"/>
    <property type="project" value="TreeGrafter"/>
</dbReference>
<dbReference type="OrthoDB" id="2117459at2759"/>
<dbReference type="Proteomes" id="UP000799536">
    <property type="component" value="Unassembled WGS sequence"/>
</dbReference>
<gene>
    <name evidence="4" type="ORF">GQ43DRAFT_301259</name>
</gene>
<feature type="domain" description="PX" evidence="2">
    <location>
        <begin position="168"/>
        <end position="346"/>
    </location>
</feature>
<evidence type="ECO:0000313" key="4">
    <source>
        <dbReference type="EMBL" id="KAF2202761.1"/>
    </source>
</evidence>
<dbReference type="InterPro" id="IPR047168">
    <property type="entry name" value="LEC1-like"/>
</dbReference>
<feature type="domain" description="PX-associated" evidence="3">
    <location>
        <begin position="3"/>
        <end position="120"/>
    </location>
</feature>